<dbReference type="OrthoDB" id="9762009at2"/>
<dbReference type="EC" id="3.1.4.4" evidence="3"/>
<dbReference type="Pfam" id="PF13091">
    <property type="entry name" value="PLDc_2"/>
    <property type="match status" value="1"/>
</dbReference>
<dbReference type="AlphaFoldDB" id="A0A4R8DTG9"/>
<sequence>MFSTSNNNGFTVKAYQGDAKTLLAFDLPQAQTKGLAGFTIAYTPPGSQPFFIYNQLTLQGGPGKAQVATEPAQSSANAPIQKFRWTHVPGNFHQGDQVTYGNYVYQVTPRYFDPAGGLQLIDPGLSVKVTIPVQPFVKGNVALGFTRGFVQSQAFVHHFGVNALFKPKGHGLLYDTSASAGTNSSGQSFSFAQEYAWCGSTARTMIFDVLNEVLNDSSLALDMLAYDLDEPDVLNILLKLAAQGRISLILDNASLHTDAKRDKPEDEFEDQFNKVKTGNAYCLRGKFGRFQHNKILIVKKAGKAVKVLSGSTNFSVTGMYVNSNHVILFNDPGVATTYSNMFAEAWNDRTSETAFVQSASGTQSMTLKLPGISAASVTFAPHAAAFAQSNLQKIADRVNQETSSVLFAVMDTGPTSSGPLIPALVALHSKQTVYNAGISDSTNNISLYKPNDPAGIAVTGKPSQVLLPPPFDKEASIGLGHQVHDKFIVCGFNTASAVVWLGSSNLALGGEEQNGDNLIEIHDTDVATAFAIEALDLVDHFDFRDLHSKQGGEDTTNPATMSLAATDAWATSYYDPNDYHTRERTLFK</sequence>
<evidence type="ECO:0000256" key="5">
    <source>
        <dbReference type="ARBA" id="ARBA00022963"/>
    </source>
</evidence>
<keyword evidence="5" id="KW-0442">Lipid degradation</keyword>
<dbReference type="Gene3D" id="3.30.870.10">
    <property type="entry name" value="Endonuclease Chain A"/>
    <property type="match status" value="2"/>
</dbReference>
<dbReference type="InterPro" id="IPR025202">
    <property type="entry name" value="PLD-like_dom"/>
</dbReference>
<dbReference type="GO" id="GO:0016891">
    <property type="term" value="F:RNA endonuclease activity producing 5'-phosphomonoesters, hydrolytic mechanism"/>
    <property type="evidence" value="ECO:0007669"/>
    <property type="project" value="TreeGrafter"/>
</dbReference>
<evidence type="ECO:0000256" key="6">
    <source>
        <dbReference type="ARBA" id="ARBA00023098"/>
    </source>
</evidence>
<dbReference type="PANTHER" id="PTHR43856:SF1">
    <property type="entry name" value="MITOCHONDRIAL CARDIOLIPIN HYDROLASE"/>
    <property type="match status" value="1"/>
</dbReference>
<evidence type="ECO:0000313" key="9">
    <source>
        <dbReference type="Proteomes" id="UP000294498"/>
    </source>
</evidence>
<dbReference type="PANTHER" id="PTHR43856">
    <property type="entry name" value="CARDIOLIPIN HYDROLASE"/>
    <property type="match status" value="1"/>
</dbReference>
<dbReference type="InterPro" id="IPR051406">
    <property type="entry name" value="PLD_domain"/>
</dbReference>
<dbReference type="GO" id="GO:0016042">
    <property type="term" value="P:lipid catabolic process"/>
    <property type="evidence" value="ECO:0007669"/>
    <property type="project" value="UniProtKB-KW"/>
</dbReference>
<organism evidence="8 9">
    <name type="scientific">Dinghuibacter silviterrae</name>
    <dbReference type="NCBI Taxonomy" id="1539049"/>
    <lineage>
        <taxon>Bacteria</taxon>
        <taxon>Pseudomonadati</taxon>
        <taxon>Bacteroidota</taxon>
        <taxon>Chitinophagia</taxon>
        <taxon>Chitinophagales</taxon>
        <taxon>Chitinophagaceae</taxon>
        <taxon>Dinghuibacter</taxon>
    </lineage>
</organism>
<keyword evidence="6" id="KW-0443">Lipid metabolism</keyword>
<dbReference type="EMBL" id="SODV01000001">
    <property type="protein sequence ID" value="TDX01584.1"/>
    <property type="molecule type" value="Genomic_DNA"/>
</dbReference>
<reference evidence="8 9" key="1">
    <citation type="submission" date="2019-03" db="EMBL/GenBank/DDBJ databases">
        <title>Genomic Encyclopedia of Type Strains, Phase IV (KMG-IV): sequencing the most valuable type-strain genomes for metagenomic binning, comparative biology and taxonomic classification.</title>
        <authorList>
            <person name="Goeker M."/>
        </authorList>
    </citation>
    <scope>NUCLEOTIDE SEQUENCE [LARGE SCALE GENOMIC DNA]</scope>
    <source>
        <strain evidence="8 9">DSM 100059</strain>
    </source>
</reference>
<comment type="catalytic activity">
    <reaction evidence="1">
        <text>a 1,2-diacyl-sn-glycero-3-phosphocholine + H2O = a 1,2-diacyl-sn-glycero-3-phosphate + choline + H(+)</text>
        <dbReference type="Rhea" id="RHEA:14445"/>
        <dbReference type="ChEBI" id="CHEBI:15354"/>
        <dbReference type="ChEBI" id="CHEBI:15377"/>
        <dbReference type="ChEBI" id="CHEBI:15378"/>
        <dbReference type="ChEBI" id="CHEBI:57643"/>
        <dbReference type="ChEBI" id="CHEBI:58608"/>
        <dbReference type="EC" id="3.1.4.4"/>
    </reaction>
</comment>
<protein>
    <recommendedName>
        <fullName evidence="3">phospholipase D</fullName>
        <ecNumber evidence="3">3.1.4.4</ecNumber>
    </recommendedName>
</protein>
<dbReference type="GO" id="GO:0004630">
    <property type="term" value="F:phospholipase D activity"/>
    <property type="evidence" value="ECO:0007669"/>
    <property type="project" value="UniProtKB-EC"/>
</dbReference>
<evidence type="ECO:0000313" key="8">
    <source>
        <dbReference type="EMBL" id="TDX01584.1"/>
    </source>
</evidence>
<dbReference type="RefSeq" id="WP_133994229.1">
    <property type="nucleotide sequence ID" value="NZ_SODV01000001.1"/>
</dbReference>
<accession>A0A4R8DTG9</accession>
<comment type="caution">
    <text evidence="8">The sequence shown here is derived from an EMBL/GenBank/DDBJ whole genome shotgun (WGS) entry which is preliminary data.</text>
</comment>
<evidence type="ECO:0000256" key="2">
    <source>
        <dbReference type="ARBA" id="ARBA00008664"/>
    </source>
</evidence>
<comment type="similarity">
    <text evidence="2">Belongs to the phospholipase D family.</text>
</comment>
<feature type="domain" description="Phospholipase D-like" evidence="7">
    <location>
        <begin position="213"/>
        <end position="346"/>
    </location>
</feature>
<evidence type="ECO:0000256" key="4">
    <source>
        <dbReference type="ARBA" id="ARBA00022801"/>
    </source>
</evidence>
<dbReference type="Proteomes" id="UP000294498">
    <property type="component" value="Unassembled WGS sequence"/>
</dbReference>
<evidence type="ECO:0000256" key="1">
    <source>
        <dbReference type="ARBA" id="ARBA00000798"/>
    </source>
</evidence>
<evidence type="ECO:0000256" key="3">
    <source>
        <dbReference type="ARBA" id="ARBA00012027"/>
    </source>
</evidence>
<proteinExistence type="inferred from homology"/>
<keyword evidence="9" id="KW-1185">Reference proteome</keyword>
<dbReference type="SUPFAM" id="SSF56024">
    <property type="entry name" value="Phospholipase D/nuclease"/>
    <property type="match status" value="1"/>
</dbReference>
<evidence type="ECO:0000259" key="7">
    <source>
        <dbReference type="Pfam" id="PF13091"/>
    </source>
</evidence>
<keyword evidence="4" id="KW-0378">Hydrolase</keyword>
<name>A0A4R8DTG9_9BACT</name>
<gene>
    <name evidence="8" type="ORF">EDB95_2624</name>
</gene>